<dbReference type="EMBL" id="ON529855">
    <property type="protein sequence ID" value="USN14585.1"/>
    <property type="molecule type" value="Genomic_DNA"/>
</dbReference>
<evidence type="ECO:0000313" key="2">
    <source>
        <dbReference type="Proteomes" id="UP001057221"/>
    </source>
</evidence>
<evidence type="ECO:0000313" key="1">
    <source>
        <dbReference type="EMBL" id="USN14585.1"/>
    </source>
</evidence>
<gene>
    <name evidence="1" type="ORF">DOMOVOI_01110</name>
</gene>
<accession>A0A9E7MR29</accession>
<dbReference type="Proteomes" id="UP001057221">
    <property type="component" value="Segment"/>
</dbReference>
<organism evidence="1 2">
    <name type="scientific">Brevundimonas phage vB_BpoS-Domovoi</name>
    <dbReference type="NCBI Taxonomy" id="2948598"/>
    <lineage>
        <taxon>Viruses</taxon>
        <taxon>Duplodnaviria</taxon>
        <taxon>Heunggongvirae</taxon>
        <taxon>Uroviricota</taxon>
        <taxon>Caudoviricetes</taxon>
        <taxon>Jeanschmidtviridae</taxon>
        <taxon>Marchewkavirus</taxon>
        <taxon>Marchewkavirus domovoi</taxon>
    </lineage>
</organism>
<reference evidence="1 2" key="1">
    <citation type="submission" date="2022-05" db="EMBL/GenBank/DDBJ databases">
        <authorList>
            <person name="Friedrich I."/>
            <person name="Poehlein A."/>
            <person name="Schneider D."/>
            <person name="Hertel R."/>
            <person name="Daniel R."/>
        </authorList>
    </citation>
    <scope>NUCLEOTIDE SEQUENCE [LARGE SCALE GENOMIC DNA]</scope>
</reference>
<sequence length="136" mass="15013">MSGRPDAVDVFVRYLQANPEIAAPVCRAFGVKPGMAAAAANTAIHEAVMGRVGRSNLSIILDILLFRPTPLEALAKHLVQMREDPRAQALRSAMNVRATFDAEITRYAVSISMINAWRDRVGERHLFELPSELKES</sequence>
<proteinExistence type="predicted"/>
<keyword evidence="2" id="KW-1185">Reference proteome</keyword>
<protein>
    <submittedName>
        <fullName evidence="1">Uncharacterized protein</fullName>
    </submittedName>
</protein>
<name>A0A9E7MR29_9CAUD</name>